<evidence type="ECO:0000259" key="10">
    <source>
        <dbReference type="Pfam" id="PF22599"/>
    </source>
</evidence>
<proteinExistence type="predicted"/>
<dbReference type="EMBL" id="LR215973">
    <property type="protein sequence ID" value="VFB00783.1"/>
    <property type="molecule type" value="Genomic_DNA"/>
</dbReference>
<evidence type="ECO:0000313" key="11">
    <source>
        <dbReference type="EMBL" id="VFB00783.1"/>
    </source>
</evidence>
<keyword evidence="4" id="KW-0653">Protein transport</keyword>
<evidence type="ECO:0000313" key="12">
    <source>
        <dbReference type="Proteomes" id="UP000290439"/>
    </source>
</evidence>
<evidence type="ECO:0000256" key="9">
    <source>
        <dbReference type="SAM" id="SignalP"/>
    </source>
</evidence>
<evidence type="ECO:0000256" key="3">
    <source>
        <dbReference type="ARBA" id="ARBA00022692"/>
    </source>
</evidence>
<dbReference type="PANTHER" id="PTHR30081">
    <property type="entry name" value="PROTEIN-EXPORT MEMBRANE PROTEIN SEC"/>
    <property type="match status" value="1"/>
</dbReference>
<dbReference type="PROSITE" id="PS51257">
    <property type="entry name" value="PROKAR_LIPOPROTEIN"/>
    <property type="match status" value="1"/>
</dbReference>
<dbReference type="GO" id="GO:0005886">
    <property type="term" value="C:plasma membrane"/>
    <property type="evidence" value="ECO:0007669"/>
    <property type="project" value="TreeGrafter"/>
</dbReference>
<feature type="region of interest" description="Disordered" evidence="8">
    <location>
        <begin position="126"/>
        <end position="153"/>
    </location>
</feature>
<evidence type="ECO:0000256" key="5">
    <source>
        <dbReference type="ARBA" id="ARBA00022989"/>
    </source>
</evidence>
<keyword evidence="1" id="KW-0813">Transport</keyword>
<dbReference type="Proteomes" id="UP000290439">
    <property type="component" value="Chromosome"/>
</dbReference>
<dbReference type="InterPro" id="IPR054384">
    <property type="entry name" value="SecDF_P1_head"/>
</dbReference>
<protein>
    <submittedName>
        <fullName evidence="11">Preprotein translocase subunit SecD</fullName>
    </submittedName>
</protein>
<keyword evidence="9" id="KW-0732">Signal</keyword>
<dbReference type="InterPro" id="IPR022813">
    <property type="entry name" value="SecD/SecF_arch_bac"/>
</dbReference>
<evidence type="ECO:0000256" key="1">
    <source>
        <dbReference type="ARBA" id="ARBA00022448"/>
    </source>
</evidence>
<keyword evidence="2" id="KW-1003">Cell membrane</keyword>
<dbReference type="Gene3D" id="3.30.70.3400">
    <property type="match status" value="1"/>
</dbReference>
<gene>
    <name evidence="11" type="primary">secDF_3</name>
    <name evidence="11" type="ORF">NCTC10797_04588</name>
</gene>
<evidence type="ECO:0000256" key="6">
    <source>
        <dbReference type="ARBA" id="ARBA00023010"/>
    </source>
</evidence>
<dbReference type="Gene3D" id="3.30.1360.200">
    <property type="match status" value="1"/>
</dbReference>
<dbReference type="GO" id="GO:0015031">
    <property type="term" value="P:protein transport"/>
    <property type="evidence" value="ECO:0007669"/>
    <property type="project" value="UniProtKB-KW"/>
</dbReference>
<dbReference type="Pfam" id="PF22599">
    <property type="entry name" value="SecDF_P1_head"/>
    <property type="match status" value="1"/>
</dbReference>
<keyword evidence="7" id="KW-0472">Membrane</keyword>
<keyword evidence="3" id="KW-0812">Transmembrane</keyword>
<keyword evidence="5" id="KW-1133">Transmembrane helix</keyword>
<evidence type="ECO:0000256" key="2">
    <source>
        <dbReference type="ARBA" id="ARBA00022475"/>
    </source>
</evidence>
<evidence type="ECO:0000256" key="7">
    <source>
        <dbReference type="ARBA" id="ARBA00023136"/>
    </source>
</evidence>
<feature type="signal peptide" evidence="9">
    <location>
        <begin position="1"/>
        <end position="30"/>
    </location>
</feature>
<feature type="domain" description="SecDF P1 head subdomain" evidence="10">
    <location>
        <begin position="186"/>
        <end position="291"/>
    </location>
</feature>
<dbReference type="RefSeq" id="WP_130918535.1">
    <property type="nucleotide sequence ID" value="NZ_JADLRK010000004.1"/>
</dbReference>
<evidence type="ECO:0000256" key="8">
    <source>
        <dbReference type="SAM" id="MobiDB-lite"/>
    </source>
</evidence>
<accession>A0A4U8W4E4</accession>
<name>A0A4U8W4E4_9NOCA</name>
<dbReference type="PANTHER" id="PTHR30081:SF1">
    <property type="entry name" value="PROTEIN TRANSLOCASE SUBUNIT SECD"/>
    <property type="match status" value="1"/>
</dbReference>
<keyword evidence="6" id="KW-0811">Translocation</keyword>
<sequence>MSSKWVRSGRMRAVVTLICGVALVTGCDTAGQALPEPTTTPASTTQAPPGIPVVLTARTADGTPPTPETMSAAKQIIQWRAEGMGLAGTTVTIRDDTLVITVPDDDGSAARRLAQTGELAVRPVLTAVPPTGSGPAAPDATAAGISRQSSDPAVQQQAIAELDCAATDPLRGADDPALPLVTCAADGSEVLLLGPSVLDNRAISDARAHLDPQSNRHVVDVTFTAEAADRFEALTTENVNRRIAFVVDTVVVSAPMVVSPTSAGQTQIAGNFTAESAGELANSLRFGKLPVPFAER</sequence>
<evidence type="ECO:0000256" key="4">
    <source>
        <dbReference type="ARBA" id="ARBA00022927"/>
    </source>
</evidence>
<reference evidence="11 12" key="1">
    <citation type="submission" date="2019-02" db="EMBL/GenBank/DDBJ databases">
        <authorList>
            <consortium name="Pathogen Informatics"/>
        </authorList>
    </citation>
    <scope>NUCLEOTIDE SEQUENCE [LARGE SCALE GENOMIC DNA]</scope>
    <source>
        <strain evidence="11 12">3012STDY6756504</strain>
    </source>
</reference>
<organism evidence="11 12">
    <name type="scientific">Nocardia cyriacigeorgica</name>
    <dbReference type="NCBI Taxonomy" id="135487"/>
    <lineage>
        <taxon>Bacteria</taxon>
        <taxon>Bacillati</taxon>
        <taxon>Actinomycetota</taxon>
        <taxon>Actinomycetes</taxon>
        <taxon>Mycobacteriales</taxon>
        <taxon>Nocardiaceae</taxon>
        <taxon>Nocardia</taxon>
    </lineage>
</organism>
<dbReference type="AlphaFoldDB" id="A0A4U8W4E4"/>
<feature type="chain" id="PRO_5039005483" evidence="9">
    <location>
        <begin position="31"/>
        <end position="296"/>
    </location>
</feature>